<keyword evidence="3" id="KW-1185">Reference proteome</keyword>
<accession>A0ABT4J9G7</accession>
<dbReference type="EMBL" id="JAPTYD010000048">
    <property type="protein sequence ID" value="MCZ0963722.1"/>
    <property type="molecule type" value="Genomic_DNA"/>
</dbReference>
<feature type="region of interest" description="Disordered" evidence="1">
    <location>
        <begin position="1"/>
        <end position="62"/>
    </location>
</feature>
<organism evidence="2 3">
    <name type="scientific">Paracoccus benzoatiresistens</name>
    <dbReference type="NCBI Taxonomy" id="2997341"/>
    <lineage>
        <taxon>Bacteria</taxon>
        <taxon>Pseudomonadati</taxon>
        <taxon>Pseudomonadota</taxon>
        <taxon>Alphaproteobacteria</taxon>
        <taxon>Rhodobacterales</taxon>
        <taxon>Paracoccaceae</taxon>
        <taxon>Paracoccus</taxon>
    </lineage>
</organism>
<evidence type="ECO:0000256" key="1">
    <source>
        <dbReference type="SAM" id="MobiDB-lite"/>
    </source>
</evidence>
<proteinExistence type="predicted"/>
<name>A0ABT4J9G7_9RHOB</name>
<feature type="compositionally biased region" description="Pro residues" evidence="1">
    <location>
        <begin position="1"/>
        <end position="10"/>
    </location>
</feature>
<sequence length="62" mass="6744">MAQRLPPIPPANRSNKGPGEPSESTAQTDTGAPDPRQRNLAEQGRQGNIKQNTTNQGHQQDR</sequence>
<comment type="caution">
    <text evidence="2">The sequence shown here is derived from an EMBL/GenBank/DDBJ whole genome shotgun (WGS) entry which is preliminary data.</text>
</comment>
<reference evidence="2" key="1">
    <citation type="submission" date="2022-12" db="EMBL/GenBank/DDBJ databases">
        <title>Paracoccus sp. EF6 isolated from a lake water.</title>
        <authorList>
            <person name="Liu H."/>
        </authorList>
    </citation>
    <scope>NUCLEOTIDE SEQUENCE</scope>
    <source>
        <strain evidence="2">EF6</strain>
    </source>
</reference>
<protein>
    <submittedName>
        <fullName evidence="2">Uncharacterized protein</fullName>
    </submittedName>
</protein>
<gene>
    <name evidence="2" type="ORF">OU682_19180</name>
</gene>
<dbReference type="RefSeq" id="WP_268943818.1">
    <property type="nucleotide sequence ID" value="NZ_JAPTYD010000048.1"/>
</dbReference>
<evidence type="ECO:0000313" key="2">
    <source>
        <dbReference type="EMBL" id="MCZ0963722.1"/>
    </source>
</evidence>
<feature type="compositionally biased region" description="Polar residues" evidence="1">
    <location>
        <begin position="45"/>
        <end position="62"/>
    </location>
</feature>
<evidence type="ECO:0000313" key="3">
    <source>
        <dbReference type="Proteomes" id="UP001149822"/>
    </source>
</evidence>
<dbReference type="Proteomes" id="UP001149822">
    <property type="component" value="Unassembled WGS sequence"/>
</dbReference>